<dbReference type="Pfam" id="PF06250">
    <property type="entry name" value="YhcG_C"/>
    <property type="match status" value="1"/>
</dbReference>
<dbReference type="Gene3D" id="3.40.1350.10">
    <property type="match status" value="1"/>
</dbReference>
<dbReference type="EMBL" id="LKCM01000275">
    <property type="protein sequence ID" value="KPQ42019.1"/>
    <property type="molecule type" value="Genomic_DNA"/>
</dbReference>
<gene>
    <name evidence="2" type="ORF">MPEBLZ_03430</name>
</gene>
<dbReference type="InterPro" id="IPR011856">
    <property type="entry name" value="tRNA_endonuc-like_dom_sf"/>
</dbReference>
<evidence type="ECO:0000313" key="2">
    <source>
        <dbReference type="EMBL" id="KPQ42019.1"/>
    </source>
</evidence>
<dbReference type="AlphaFoldDB" id="A0A0P8AD11"/>
<dbReference type="PANTHER" id="PTHR30547">
    <property type="entry name" value="UNCHARACTERIZED PROTEIN YHCG-RELATED"/>
    <property type="match status" value="1"/>
</dbReference>
<sequence length="180" mass="21113">RGFNPDLVFRDPYFLDFLGLSDSFSERDLESAILRELERFLLELGTDFTFVARQKRITIDSEDYYLDLLFYHRSMRRLVAIELKLGKFQAQDKGQMELYLRWLEKYESRNGEESPLGLILCAEKTAEHVELLQLETSGIRVAEYLTELPPRPLLEAKLHEAIRLAREQIASREVSGLERK</sequence>
<feature type="non-terminal residue" evidence="2">
    <location>
        <position position="1"/>
    </location>
</feature>
<accession>A0A0P8AD11</accession>
<dbReference type="InterPro" id="IPR009362">
    <property type="entry name" value="YhcG_C"/>
</dbReference>
<dbReference type="PANTHER" id="PTHR30547:SF5">
    <property type="entry name" value="NUCLEASE YHCG-RELATED"/>
    <property type="match status" value="1"/>
</dbReference>
<comment type="caution">
    <text evidence="2">The sequence shown here is derived from an EMBL/GenBank/DDBJ whole genome shotgun (WGS) entry which is preliminary data.</text>
</comment>
<feature type="domain" description="YhcG PDDEXK nuclease" evidence="1">
    <location>
        <begin position="8"/>
        <end position="151"/>
    </location>
</feature>
<proteinExistence type="predicted"/>
<reference evidence="2 3" key="1">
    <citation type="submission" date="2015-09" db="EMBL/GenBank/DDBJ databases">
        <title>A metagenomics-based metabolic model of nitrate-dependent anaerobic oxidation of methane by Methanoperedens-like archaea.</title>
        <authorList>
            <person name="Arshad A."/>
            <person name="Speth D.R."/>
            <person name="De Graaf R.M."/>
            <person name="Op Den Camp H.J."/>
            <person name="Jetten M.S."/>
            <person name="Welte C.U."/>
        </authorList>
    </citation>
    <scope>NUCLEOTIDE SEQUENCE [LARGE SCALE GENOMIC DNA]</scope>
</reference>
<evidence type="ECO:0000259" key="1">
    <source>
        <dbReference type="Pfam" id="PF06250"/>
    </source>
</evidence>
<organism evidence="2 3">
    <name type="scientific">Candidatus Methanoperedens nitratireducens</name>
    <dbReference type="NCBI Taxonomy" id="1392998"/>
    <lineage>
        <taxon>Archaea</taxon>
        <taxon>Methanobacteriati</taxon>
        <taxon>Methanobacteriota</taxon>
        <taxon>Stenosarchaea group</taxon>
        <taxon>Methanomicrobia</taxon>
        <taxon>Methanosarcinales</taxon>
        <taxon>ANME-2 cluster</taxon>
        <taxon>Candidatus Methanoperedentaceae</taxon>
        <taxon>Candidatus Methanoperedens</taxon>
    </lineage>
</organism>
<dbReference type="Proteomes" id="UP000050360">
    <property type="component" value="Unassembled WGS sequence"/>
</dbReference>
<evidence type="ECO:0000313" key="3">
    <source>
        <dbReference type="Proteomes" id="UP000050360"/>
    </source>
</evidence>
<dbReference type="GO" id="GO:0003676">
    <property type="term" value="F:nucleic acid binding"/>
    <property type="evidence" value="ECO:0007669"/>
    <property type="project" value="InterPro"/>
</dbReference>
<dbReference type="PATRIC" id="fig|1719120.3.peg.3722"/>
<protein>
    <recommendedName>
        <fullName evidence="1">YhcG PDDEXK nuclease domain-containing protein</fullName>
    </recommendedName>
</protein>
<name>A0A0P8AD11_9EURY</name>
<dbReference type="InterPro" id="IPR053148">
    <property type="entry name" value="PD-DEXK-like_domain"/>
</dbReference>